<dbReference type="AlphaFoldDB" id="A0A0M3K8N8"/>
<reference evidence="4" key="1">
    <citation type="submission" date="2017-02" db="UniProtKB">
        <authorList>
            <consortium name="WormBaseParasite"/>
        </authorList>
    </citation>
    <scope>IDENTIFICATION</scope>
</reference>
<feature type="compositionally biased region" description="Basic and acidic residues" evidence="1">
    <location>
        <begin position="90"/>
        <end position="103"/>
    </location>
</feature>
<feature type="compositionally biased region" description="Basic and acidic residues" evidence="1">
    <location>
        <begin position="419"/>
        <end position="437"/>
    </location>
</feature>
<feature type="compositionally biased region" description="Polar residues" evidence="1">
    <location>
        <begin position="395"/>
        <end position="418"/>
    </location>
</feature>
<protein>
    <submittedName>
        <fullName evidence="4">FYVE-type domain-containing protein</fullName>
    </submittedName>
</protein>
<feature type="region of interest" description="Disordered" evidence="1">
    <location>
        <begin position="393"/>
        <end position="439"/>
    </location>
</feature>
<sequence>MLDSIDKTIVAVMNGDIIDECDDSTGISVPNDNTHFAETQQTQNNELQDALNGILDNLIGEQNRWTISLYLPMRQCGHRSRQSTSSLNETETRTVDSSDDRHHLLGKRRKISLGSSDKGNEQLYPVAKRSHSKPEKHVKFDDPVPHFIISPITSPFCKSSNQSRFQASLEDEISSYDQSFAEQIPSESEIETATTSTSECISSLSTDELRFVDELQRECFSDAILDVQRLLTSAAQLHSSSIENHDECAMDNANQKMQQADQMTEEEIRNDLKHDAVDNAQECYQDIPAEHSYFYESYSPCSEAGTKLDSGLDANGIEISYQSELENNGAVRELNGNIGEEQKKGASSVSNRADDELQNASESEQRHSIVSAEKLISDSVKKRDGTLEELKVHENSVSNLRSSNGMQTEQQNGSNVEANHSKQSCDSHENVKRKSEMEQTNSCLDAVNKGAMKVYDDNSRESEEDSTIFLICHTDEVHHPHGVYAEQSHNNEPLRPSLTFYETKFTTSVNDTTSQAILISPRQLNSADTGSQQSSAQISLPLVMKSSDVNHQVTNEPPIQGLAEISSQRTSLLSSVSDTSYRTSEISSLTDALSSTSSDREAFVVPQPDDNNNNVNVNKQTTPYLSVKERIAIREEQIQQSMKPKPLILNSSARIRHRTFSLDSSLINDTQRPQTSESISEPSKSTDELECGRLSVHEMILLHERQLHAIEDQSKQRAPHRSNTQ</sequence>
<reference evidence="2 3" key="2">
    <citation type="submission" date="2018-11" db="EMBL/GenBank/DDBJ databases">
        <authorList>
            <consortium name="Pathogen Informatics"/>
        </authorList>
    </citation>
    <scope>NUCLEOTIDE SEQUENCE [LARGE SCALE GENOMIC DNA]</scope>
</reference>
<proteinExistence type="predicted"/>
<name>A0A0M3K8N8_ANISI</name>
<feature type="compositionally biased region" description="Polar residues" evidence="1">
    <location>
        <begin position="664"/>
        <end position="683"/>
    </location>
</feature>
<feature type="region of interest" description="Disordered" evidence="1">
    <location>
        <begin position="336"/>
        <end position="369"/>
    </location>
</feature>
<dbReference type="Proteomes" id="UP000267096">
    <property type="component" value="Unassembled WGS sequence"/>
</dbReference>
<feature type="region of interest" description="Disordered" evidence="1">
    <location>
        <begin position="664"/>
        <end position="689"/>
    </location>
</feature>
<gene>
    <name evidence="2" type="ORF">ASIM_LOCUS16736</name>
</gene>
<dbReference type="WBParaSite" id="ASIM_0001732901-mRNA-1">
    <property type="protein sequence ID" value="ASIM_0001732901-mRNA-1"/>
    <property type="gene ID" value="ASIM_0001732901"/>
</dbReference>
<dbReference type="EMBL" id="UYRR01033364">
    <property type="protein sequence ID" value="VDK58580.1"/>
    <property type="molecule type" value="Genomic_DNA"/>
</dbReference>
<evidence type="ECO:0000313" key="3">
    <source>
        <dbReference type="Proteomes" id="UP000267096"/>
    </source>
</evidence>
<accession>A0A0M3K8N8</accession>
<evidence type="ECO:0000256" key="1">
    <source>
        <dbReference type="SAM" id="MobiDB-lite"/>
    </source>
</evidence>
<organism evidence="4">
    <name type="scientific">Anisakis simplex</name>
    <name type="common">Herring worm</name>
    <dbReference type="NCBI Taxonomy" id="6269"/>
    <lineage>
        <taxon>Eukaryota</taxon>
        <taxon>Metazoa</taxon>
        <taxon>Ecdysozoa</taxon>
        <taxon>Nematoda</taxon>
        <taxon>Chromadorea</taxon>
        <taxon>Rhabditida</taxon>
        <taxon>Spirurina</taxon>
        <taxon>Ascaridomorpha</taxon>
        <taxon>Ascaridoidea</taxon>
        <taxon>Anisakidae</taxon>
        <taxon>Anisakis</taxon>
        <taxon>Anisakis simplex complex</taxon>
    </lineage>
</organism>
<evidence type="ECO:0000313" key="4">
    <source>
        <dbReference type="WBParaSite" id="ASIM_0001732901-mRNA-1"/>
    </source>
</evidence>
<feature type="region of interest" description="Disordered" evidence="1">
    <location>
        <begin position="78"/>
        <end position="137"/>
    </location>
</feature>
<keyword evidence="3" id="KW-1185">Reference proteome</keyword>
<evidence type="ECO:0000313" key="2">
    <source>
        <dbReference type="EMBL" id="VDK58580.1"/>
    </source>
</evidence>